<keyword evidence="1" id="KW-0812">Transmembrane</keyword>
<accession>B3S7E0</accession>
<dbReference type="AlphaFoldDB" id="B3S7E0"/>
<evidence type="ECO:0000313" key="2">
    <source>
        <dbReference type="EMBL" id="EDV21181.1"/>
    </source>
</evidence>
<evidence type="ECO:0000313" key="3">
    <source>
        <dbReference type="Proteomes" id="UP000009022"/>
    </source>
</evidence>
<keyword evidence="1" id="KW-0472">Membrane</keyword>
<proteinExistence type="predicted"/>
<dbReference type="InParanoid" id="B3S7E0"/>
<dbReference type="CTD" id="6757361"/>
<feature type="transmembrane region" description="Helical" evidence="1">
    <location>
        <begin position="20"/>
        <end position="41"/>
    </location>
</feature>
<sequence length="135" mass="15636">MTLYTSAKRVLWSPPSPDESTGILLLLFDWAAATITSYTGVEFGSKTRMQMHRKAYIQSCSKISQSEEQPHYLAHRSNLTWGIPTTVNRHFSFSIGLIFIIMNDVQMIGWYDDYKPRRQYGSFNADIYSWIRKIG</sequence>
<keyword evidence="3" id="KW-1185">Reference proteome</keyword>
<dbReference type="KEGG" id="tad:TRIADDRAFT_60132"/>
<dbReference type="HOGENOM" id="CLU_1888453_0_0_1"/>
<evidence type="ECO:0000256" key="1">
    <source>
        <dbReference type="SAM" id="Phobius"/>
    </source>
</evidence>
<dbReference type="EMBL" id="DS985254">
    <property type="protein sequence ID" value="EDV21181.1"/>
    <property type="molecule type" value="Genomic_DNA"/>
</dbReference>
<dbReference type="Proteomes" id="UP000009022">
    <property type="component" value="Unassembled WGS sequence"/>
</dbReference>
<organism evidence="2 3">
    <name type="scientific">Trichoplax adhaerens</name>
    <name type="common">Trichoplax reptans</name>
    <dbReference type="NCBI Taxonomy" id="10228"/>
    <lineage>
        <taxon>Eukaryota</taxon>
        <taxon>Metazoa</taxon>
        <taxon>Placozoa</taxon>
        <taxon>Uniplacotomia</taxon>
        <taxon>Trichoplacea</taxon>
        <taxon>Trichoplacidae</taxon>
        <taxon>Trichoplax</taxon>
    </lineage>
</organism>
<name>B3S7E0_TRIAD</name>
<dbReference type="RefSeq" id="XP_002116148.1">
    <property type="nucleotide sequence ID" value="XM_002116112.1"/>
</dbReference>
<dbReference type="GeneID" id="6757361"/>
<gene>
    <name evidence="2" type="ORF">TRIADDRAFT_60132</name>
</gene>
<protein>
    <submittedName>
        <fullName evidence="2">Uncharacterized protein</fullName>
    </submittedName>
</protein>
<keyword evidence="1" id="KW-1133">Transmembrane helix</keyword>
<reference evidence="2 3" key="1">
    <citation type="journal article" date="2008" name="Nature">
        <title>The Trichoplax genome and the nature of placozoans.</title>
        <authorList>
            <person name="Srivastava M."/>
            <person name="Begovic E."/>
            <person name="Chapman J."/>
            <person name="Putnam N.H."/>
            <person name="Hellsten U."/>
            <person name="Kawashima T."/>
            <person name="Kuo A."/>
            <person name="Mitros T."/>
            <person name="Salamov A."/>
            <person name="Carpenter M.L."/>
            <person name="Signorovitch A.Y."/>
            <person name="Moreno M.A."/>
            <person name="Kamm K."/>
            <person name="Grimwood J."/>
            <person name="Schmutz J."/>
            <person name="Shapiro H."/>
            <person name="Grigoriev I.V."/>
            <person name="Buss L.W."/>
            <person name="Schierwater B."/>
            <person name="Dellaporta S.L."/>
            <person name="Rokhsar D.S."/>
        </authorList>
    </citation>
    <scope>NUCLEOTIDE SEQUENCE [LARGE SCALE GENOMIC DNA]</scope>
    <source>
        <strain evidence="2 3">Grell-BS-1999</strain>
    </source>
</reference>